<dbReference type="AlphaFoldDB" id="A0A645CSH4"/>
<dbReference type="GO" id="GO:0016803">
    <property type="term" value="F:ether hydrolase activity"/>
    <property type="evidence" value="ECO:0007669"/>
    <property type="project" value="TreeGrafter"/>
</dbReference>
<keyword evidence="1" id="KW-0456">Lyase</keyword>
<accession>A0A645CSH4</accession>
<dbReference type="GO" id="GO:0009254">
    <property type="term" value="P:peptidoglycan turnover"/>
    <property type="evidence" value="ECO:0007669"/>
    <property type="project" value="TreeGrafter"/>
</dbReference>
<dbReference type="Gene3D" id="1.10.8.1080">
    <property type="match status" value="1"/>
</dbReference>
<dbReference type="InterPro" id="IPR040190">
    <property type="entry name" value="MURQ/GCKR"/>
</dbReference>
<dbReference type="GO" id="GO:0046348">
    <property type="term" value="P:amino sugar catabolic process"/>
    <property type="evidence" value="ECO:0007669"/>
    <property type="project" value="TreeGrafter"/>
</dbReference>
<name>A0A645CSH4_9ZZZZ</name>
<dbReference type="PANTHER" id="PTHR10088:SF4">
    <property type="entry name" value="GLUCOKINASE REGULATORY PROTEIN"/>
    <property type="match status" value="1"/>
</dbReference>
<reference evidence="1" key="1">
    <citation type="submission" date="2019-08" db="EMBL/GenBank/DDBJ databases">
        <authorList>
            <person name="Kucharzyk K."/>
            <person name="Murdoch R.W."/>
            <person name="Higgins S."/>
            <person name="Loffler F."/>
        </authorList>
    </citation>
    <scope>NUCLEOTIDE SEQUENCE</scope>
</reference>
<dbReference type="EC" id="4.2.1.126" evidence="1"/>
<dbReference type="EMBL" id="VSSQ01029487">
    <property type="protein sequence ID" value="MPM79642.1"/>
    <property type="molecule type" value="Genomic_DNA"/>
</dbReference>
<proteinExistence type="predicted"/>
<dbReference type="PANTHER" id="PTHR10088">
    <property type="entry name" value="GLUCOKINASE REGULATORY PROTEIN"/>
    <property type="match status" value="1"/>
</dbReference>
<dbReference type="GO" id="GO:0016835">
    <property type="term" value="F:carbon-oxygen lyase activity"/>
    <property type="evidence" value="ECO:0007669"/>
    <property type="project" value="TreeGrafter"/>
</dbReference>
<gene>
    <name evidence="1" type="primary">murQ_21</name>
    <name evidence="1" type="ORF">SDC9_126681</name>
</gene>
<comment type="caution">
    <text evidence="1">The sequence shown here is derived from an EMBL/GenBank/DDBJ whole genome shotgun (WGS) entry which is preliminary data.</text>
</comment>
<evidence type="ECO:0000313" key="1">
    <source>
        <dbReference type="EMBL" id="MPM79642.1"/>
    </source>
</evidence>
<sequence length="89" mass="9634">MVDLTASNEKLVQRSRSMLRQILPKVTQEQAAAALQQANGSVKLAAVMLAKGVGSTQAEKLLRKSGGFLRPILEGEEKDDAGIKRTDDR</sequence>
<organism evidence="1">
    <name type="scientific">bioreactor metagenome</name>
    <dbReference type="NCBI Taxonomy" id="1076179"/>
    <lineage>
        <taxon>unclassified sequences</taxon>
        <taxon>metagenomes</taxon>
        <taxon>ecological metagenomes</taxon>
    </lineage>
</organism>
<protein>
    <submittedName>
        <fullName evidence="1">N-acetylmuramic acid 6-phosphate etherase</fullName>
        <ecNumber evidence="1">4.2.1.126</ecNumber>
    </submittedName>
</protein>